<accession>A0ABU7KMW7</accession>
<dbReference type="Proteomes" id="UP001348641">
    <property type="component" value="Unassembled WGS sequence"/>
</dbReference>
<name>A0ABU7KMW7_9ACTN</name>
<protein>
    <submittedName>
        <fullName evidence="1">Uncharacterized protein</fullName>
    </submittedName>
</protein>
<evidence type="ECO:0000313" key="1">
    <source>
        <dbReference type="EMBL" id="MEE2050633.1"/>
    </source>
</evidence>
<gene>
    <name evidence="1" type="ORF">Q8A49_08995</name>
</gene>
<organism evidence="1 2">
    <name type="scientific">Nocardiopsis tropica</name>
    <dbReference type="NCBI Taxonomy" id="109330"/>
    <lineage>
        <taxon>Bacteria</taxon>
        <taxon>Bacillati</taxon>
        <taxon>Actinomycetota</taxon>
        <taxon>Actinomycetes</taxon>
        <taxon>Streptosporangiales</taxon>
        <taxon>Nocardiopsidaceae</taxon>
        <taxon>Nocardiopsis</taxon>
    </lineage>
</organism>
<dbReference type="EMBL" id="JAUUCC010000017">
    <property type="protein sequence ID" value="MEE2050633.1"/>
    <property type="molecule type" value="Genomic_DNA"/>
</dbReference>
<sequence>MSEENPWKVTASGVLEARAVIRQVEDGWLGRLDGSGLQPGIAADKVSEIRTYLAMKAWAHAQATDLGVALSEVEKVRLYSRVVVRHERDGEHKGGDISVTAAADRGKEGWVLSTLGGRICATPQEREAELIMGMLGASVTPPCQATGDSFEEAREALAQTILMELAFYGDDVIEDWSALNLTVITRKSFSVSSLGI</sequence>
<reference evidence="1 2" key="1">
    <citation type="submission" date="2023-07" db="EMBL/GenBank/DDBJ databases">
        <authorList>
            <person name="Girao M."/>
            <person name="Carvalho M.F."/>
        </authorList>
    </citation>
    <scope>NUCLEOTIDE SEQUENCE [LARGE SCALE GENOMIC DNA]</scope>
    <source>
        <strain evidence="1 2">66/93</strain>
    </source>
</reference>
<proteinExistence type="predicted"/>
<evidence type="ECO:0000313" key="2">
    <source>
        <dbReference type="Proteomes" id="UP001348641"/>
    </source>
</evidence>
<comment type="caution">
    <text evidence="1">The sequence shown here is derived from an EMBL/GenBank/DDBJ whole genome shotgun (WGS) entry which is preliminary data.</text>
</comment>
<dbReference type="RefSeq" id="WP_330157830.1">
    <property type="nucleotide sequence ID" value="NZ_BAAAJA010000005.1"/>
</dbReference>